<accession>A0A240E345</accession>
<dbReference type="PANTHER" id="PTHR30563:SF0">
    <property type="entry name" value="DNA RECOMBINATION PROTEIN RMUC"/>
    <property type="match status" value="1"/>
</dbReference>
<dbReference type="AlphaFoldDB" id="A0A240E345"/>
<dbReference type="EMBL" id="OANS01000003">
    <property type="protein sequence ID" value="SNX28931.1"/>
    <property type="molecule type" value="Genomic_DNA"/>
</dbReference>
<dbReference type="RefSeq" id="WP_096673447.1">
    <property type="nucleotide sequence ID" value="NZ_OANS01000003.1"/>
</dbReference>
<keyword evidence="3" id="KW-0175">Coiled coil</keyword>
<evidence type="ECO:0000256" key="2">
    <source>
        <dbReference type="ARBA" id="ARBA00009840"/>
    </source>
</evidence>
<comment type="similarity">
    <text evidence="2">Belongs to the RmuC family.</text>
</comment>
<feature type="transmembrane region" description="Helical" evidence="5">
    <location>
        <begin position="6"/>
        <end position="26"/>
    </location>
</feature>
<keyword evidence="7" id="KW-1185">Reference proteome</keyword>
<name>A0A240E345_9BURK</name>
<evidence type="ECO:0000313" key="7">
    <source>
        <dbReference type="Proteomes" id="UP000218069"/>
    </source>
</evidence>
<dbReference type="OrthoDB" id="9765111at2"/>
<dbReference type="GO" id="GO:0006310">
    <property type="term" value="P:DNA recombination"/>
    <property type="evidence" value="ECO:0007669"/>
    <property type="project" value="UniProtKB-KW"/>
</dbReference>
<reference evidence="7" key="1">
    <citation type="submission" date="2017-08" db="EMBL/GenBank/DDBJ databases">
        <authorList>
            <person name="Varghese N."/>
            <person name="Submissions S."/>
        </authorList>
    </citation>
    <scope>NUCLEOTIDE SEQUENCE [LARGE SCALE GENOMIC DNA]</scope>
    <source>
        <strain evidence="7">AP-Melu-1000-B4</strain>
    </source>
</reference>
<dbReference type="InterPro" id="IPR003798">
    <property type="entry name" value="DNA_recombination_RmuC"/>
</dbReference>
<keyword evidence="5" id="KW-1133">Transmembrane helix</keyword>
<dbReference type="Proteomes" id="UP000218069">
    <property type="component" value="Unassembled WGS sequence"/>
</dbReference>
<protein>
    <submittedName>
        <fullName evidence="6">DNA recombination protein RmuC</fullName>
    </submittedName>
</protein>
<gene>
    <name evidence="6" type="ORF">SAMN06295945_1291</name>
</gene>
<evidence type="ECO:0000256" key="4">
    <source>
        <dbReference type="ARBA" id="ARBA00023172"/>
    </source>
</evidence>
<proteinExistence type="inferred from homology"/>
<evidence type="ECO:0000313" key="6">
    <source>
        <dbReference type="EMBL" id="SNX28931.1"/>
    </source>
</evidence>
<evidence type="ECO:0000256" key="5">
    <source>
        <dbReference type="SAM" id="Phobius"/>
    </source>
</evidence>
<dbReference type="Pfam" id="PF02646">
    <property type="entry name" value="RmuC"/>
    <property type="match status" value="1"/>
</dbReference>
<evidence type="ECO:0000256" key="1">
    <source>
        <dbReference type="ARBA" id="ARBA00003416"/>
    </source>
</evidence>
<keyword evidence="4" id="KW-0233">DNA recombination</keyword>
<sequence length="430" mass="47767">MTFDLSSLALFGLPLAVCVGLFVYVLTLRSSLQRIEQEAQTATESALSLRNERDLALQNAIRFEAELDSERKQGLGRIESLNEAKEALTSQFKNLANEILEDKSKRFTEQNAVSLDALLKPLQTKLTEFKEQVSTSYGNEARERFALKSEIERLANLNLRMSDETRSLTQALKGDSKVQGNWGELVLESILESSGLRKGEEYLVQDSHTQIDGSRLQPDIVVKLPEGRSLVVDSKVSITAYARHAETSDPAIAEQELAAHIQSLKQHIQGLSGKNYSSLYGLGSVDFVLMFVPIEPAFLLALKTAPNLYQEALAKNIVLVCPSTLMATLRTVAHVWRQEHQNRNALEIAKQCGNLYDKFVGFVDDLEKLGQRLDQAQTSYHDAFNKLKSGKGNLIRSAERVRELGVKPAKNLSAPLIDSALDPENEINQG</sequence>
<dbReference type="PANTHER" id="PTHR30563">
    <property type="entry name" value="DNA RECOMBINATION PROTEIN RMUC"/>
    <property type="match status" value="1"/>
</dbReference>
<organism evidence="6 7">
    <name type="scientific">Polynucleobacter meluiroseus</name>
    <dbReference type="NCBI Taxonomy" id="1938814"/>
    <lineage>
        <taxon>Bacteria</taxon>
        <taxon>Pseudomonadati</taxon>
        <taxon>Pseudomonadota</taxon>
        <taxon>Betaproteobacteria</taxon>
        <taxon>Burkholderiales</taxon>
        <taxon>Burkholderiaceae</taxon>
        <taxon>Polynucleobacter</taxon>
    </lineage>
</organism>
<keyword evidence="5" id="KW-0472">Membrane</keyword>
<keyword evidence="5" id="KW-0812">Transmembrane</keyword>
<evidence type="ECO:0000256" key="3">
    <source>
        <dbReference type="ARBA" id="ARBA00023054"/>
    </source>
</evidence>
<comment type="function">
    <text evidence="1">Involved in DNA recombination.</text>
</comment>